<dbReference type="Gene3D" id="3.50.50.60">
    <property type="entry name" value="FAD/NAD(P)-binding domain"/>
    <property type="match status" value="1"/>
</dbReference>
<proteinExistence type="predicted"/>
<dbReference type="AlphaFoldDB" id="A0A2D3V476"/>
<dbReference type="STRING" id="112498.A0A2D3V476"/>
<feature type="domain" description="Amine oxidase" evidence="1">
    <location>
        <begin position="5"/>
        <end position="425"/>
    </location>
</feature>
<dbReference type="GO" id="GO:0050660">
    <property type="term" value="F:flavin adenine dinucleotide binding"/>
    <property type="evidence" value="ECO:0007669"/>
    <property type="project" value="TreeGrafter"/>
</dbReference>
<dbReference type="GO" id="GO:0006338">
    <property type="term" value="P:chromatin remodeling"/>
    <property type="evidence" value="ECO:0007669"/>
    <property type="project" value="TreeGrafter"/>
</dbReference>
<reference evidence="2 3" key="1">
    <citation type="submission" date="2016-03" db="EMBL/GenBank/DDBJ databases">
        <authorList>
            <person name="Ploux O."/>
        </authorList>
    </citation>
    <scope>NUCLEOTIDE SEQUENCE [LARGE SCALE GENOMIC DNA]</scope>
    <source>
        <strain evidence="2 3">URUG2</strain>
    </source>
</reference>
<evidence type="ECO:0000313" key="3">
    <source>
        <dbReference type="Proteomes" id="UP000225277"/>
    </source>
</evidence>
<dbReference type="InterPro" id="IPR036188">
    <property type="entry name" value="FAD/NAD-bd_sf"/>
</dbReference>
<dbReference type="OrthoDB" id="5046242at2759"/>
<dbReference type="Pfam" id="PF01593">
    <property type="entry name" value="Amino_oxidase"/>
    <property type="match status" value="1"/>
</dbReference>
<sequence>MLTSVFLSQNSKILKVWEEALTVFDADGNPVSQDEVNELSALEWEDIIPTASRYSKESKDSIDPNTSLYDFFLHKSQNLFQDQPVEIAEQKRAKLLQMAQGWGAYIGSPIHRQSLKYFWLEECLEGENPFVAGTYRKILEAISEAAKKHAEIRLRCEVVEILSRRILGDDHVPSQPPRVKLAEGTVLSFDAVVLTTPLGWLKENKAAFKPTLPKEMSLAIDSISYGHLDKVYLTFPTAWWKKSSEASETSSTTKSNDSTNHPPQVFTFWLQPTYAPSTNPQQWLQECVDLTTLPPESSHPTLLFYIQGPQSKYIANLVNSSTGSDKDRDEKLIDFFLPYISKLPGYNERKRECKPSAVKATSWTSDKFAGFGSYSNFQVGLENGDLHIEMMRYGMPERGIWFAGEHTAPFIALGTTTGAYWSGEGVGKRIIETFEEGTKV</sequence>
<dbReference type="SUPFAM" id="SSF51905">
    <property type="entry name" value="FAD/NAD(P)-binding domain"/>
    <property type="match status" value="1"/>
</dbReference>
<organism evidence="2 3">
    <name type="scientific">Ramularia collo-cygni</name>
    <dbReference type="NCBI Taxonomy" id="112498"/>
    <lineage>
        <taxon>Eukaryota</taxon>
        <taxon>Fungi</taxon>
        <taxon>Dikarya</taxon>
        <taxon>Ascomycota</taxon>
        <taxon>Pezizomycotina</taxon>
        <taxon>Dothideomycetes</taxon>
        <taxon>Dothideomycetidae</taxon>
        <taxon>Mycosphaerellales</taxon>
        <taxon>Mycosphaerellaceae</taxon>
        <taxon>Ramularia</taxon>
    </lineage>
</organism>
<accession>A0A2D3V476</accession>
<evidence type="ECO:0000259" key="1">
    <source>
        <dbReference type="Pfam" id="PF01593"/>
    </source>
</evidence>
<evidence type="ECO:0000313" key="2">
    <source>
        <dbReference type="EMBL" id="CZT22773.1"/>
    </source>
</evidence>
<dbReference type="Proteomes" id="UP000225277">
    <property type="component" value="Unassembled WGS sequence"/>
</dbReference>
<gene>
    <name evidence="2" type="ORF">RCC_08480</name>
</gene>
<dbReference type="SUPFAM" id="SSF54373">
    <property type="entry name" value="FAD-linked reductases, C-terminal domain"/>
    <property type="match status" value="1"/>
</dbReference>
<dbReference type="PANTHER" id="PTHR10742">
    <property type="entry name" value="FLAVIN MONOAMINE OXIDASE"/>
    <property type="match status" value="1"/>
</dbReference>
<dbReference type="RefSeq" id="XP_023629497.1">
    <property type="nucleotide sequence ID" value="XM_023773729.1"/>
</dbReference>
<dbReference type="GO" id="GO:0016491">
    <property type="term" value="F:oxidoreductase activity"/>
    <property type="evidence" value="ECO:0007669"/>
    <property type="project" value="InterPro"/>
</dbReference>
<dbReference type="PANTHER" id="PTHR10742:SF414">
    <property type="entry name" value="CONTAINING AMINE OXIDASE, PUTATIVE (AFU_ORTHOLOGUE AFUA_3G12150)-RELATED"/>
    <property type="match status" value="1"/>
</dbReference>
<dbReference type="InterPro" id="IPR050281">
    <property type="entry name" value="Flavin_monoamine_oxidase"/>
</dbReference>
<dbReference type="GeneID" id="35603573"/>
<protein>
    <submittedName>
        <fullName evidence="2">Related to anon-37cs protein</fullName>
    </submittedName>
</protein>
<name>A0A2D3V476_9PEZI</name>
<dbReference type="EMBL" id="FJUY01000014">
    <property type="protein sequence ID" value="CZT22773.1"/>
    <property type="molecule type" value="Genomic_DNA"/>
</dbReference>
<dbReference type="Gene3D" id="3.90.660.10">
    <property type="match status" value="1"/>
</dbReference>
<dbReference type="GO" id="GO:0003682">
    <property type="term" value="F:chromatin binding"/>
    <property type="evidence" value="ECO:0007669"/>
    <property type="project" value="TreeGrafter"/>
</dbReference>
<keyword evidence="3" id="KW-1185">Reference proteome</keyword>
<dbReference type="InterPro" id="IPR002937">
    <property type="entry name" value="Amino_oxidase"/>
</dbReference>